<gene>
    <name evidence="1" type="ORF">S01H4_59126</name>
</gene>
<proteinExistence type="predicted"/>
<feature type="non-terminal residue" evidence="1">
    <location>
        <position position="1"/>
    </location>
</feature>
<organism evidence="1">
    <name type="scientific">marine sediment metagenome</name>
    <dbReference type="NCBI Taxonomy" id="412755"/>
    <lineage>
        <taxon>unclassified sequences</taxon>
        <taxon>metagenomes</taxon>
        <taxon>ecological metagenomes</taxon>
    </lineage>
</organism>
<dbReference type="EMBL" id="BART01034631">
    <property type="protein sequence ID" value="GAH06449.1"/>
    <property type="molecule type" value="Genomic_DNA"/>
</dbReference>
<sequence>LEFTLVMAEIGFQKISSKYSFMYYDKKGNPLNRFEKIREARKYFESKIIPSLVKDNLIEAGQIPSTKILEQTSHDNFLEALYKNSGENCKIYYKDFLWWSGYDNVLGRNIWTFLDRDEYGNDLDYQGKVNSATDFFIEKIVPDLLDQEIISENQVPLQRDLNRPDYYLYVKAIRRRGIHFGHILENAGYLYEDEYIEDIF</sequence>
<evidence type="ECO:0000313" key="1">
    <source>
        <dbReference type="EMBL" id="GAH06449.1"/>
    </source>
</evidence>
<accession>X1DNA2</accession>
<protein>
    <submittedName>
        <fullName evidence="1">Uncharacterized protein</fullName>
    </submittedName>
</protein>
<dbReference type="AlphaFoldDB" id="X1DNA2"/>
<name>X1DNA2_9ZZZZ</name>
<reference evidence="1" key="1">
    <citation type="journal article" date="2014" name="Front. Microbiol.">
        <title>High frequency of phylogenetically diverse reductive dehalogenase-homologous genes in deep subseafloor sedimentary metagenomes.</title>
        <authorList>
            <person name="Kawai M."/>
            <person name="Futagami T."/>
            <person name="Toyoda A."/>
            <person name="Takaki Y."/>
            <person name="Nishi S."/>
            <person name="Hori S."/>
            <person name="Arai W."/>
            <person name="Tsubouchi T."/>
            <person name="Morono Y."/>
            <person name="Uchiyama I."/>
            <person name="Ito T."/>
            <person name="Fujiyama A."/>
            <person name="Inagaki F."/>
            <person name="Takami H."/>
        </authorList>
    </citation>
    <scope>NUCLEOTIDE SEQUENCE</scope>
    <source>
        <strain evidence="1">Expedition CK06-06</strain>
    </source>
</reference>
<comment type="caution">
    <text evidence="1">The sequence shown here is derived from an EMBL/GenBank/DDBJ whole genome shotgun (WGS) entry which is preliminary data.</text>
</comment>